<keyword evidence="9" id="KW-1185">Reference proteome</keyword>
<keyword evidence="4" id="KW-0573">Peptidoglycan synthesis</keyword>
<dbReference type="Gene3D" id="3.40.630.30">
    <property type="match status" value="1"/>
</dbReference>
<organism evidence="8 9">
    <name type="scientific">Larkinella bovis</name>
    <dbReference type="NCBI Taxonomy" id="683041"/>
    <lineage>
        <taxon>Bacteria</taxon>
        <taxon>Pseudomonadati</taxon>
        <taxon>Bacteroidota</taxon>
        <taxon>Cytophagia</taxon>
        <taxon>Cytophagales</taxon>
        <taxon>Spirosomataceae</taxon>
        <taxon>Larkinella</taxon>
    </lineage>
</organism>
<comment type="similarity">
    <text evidence="1">Belongs to the FemABX family.</text>
</comment>
<gene>
    <name evidence="8" type="ORF">ACFPMF_27425</name>
</gene>
<evidence type="ECO:0000259" key="7">
    <source>
        <dbReference type="Pfam" id="PF13480"/>
    </source>
</evidence>
<dbReference type="SUPFAM" id="SSF55729">
    <property type="entry name" value="Acyl-CoA N-acyltransferases (Nat)"/>
    <property type="match status" value="1"/>
</dbReference>
<dbReference type="Pfam" id="PF13480">
    <property type="entry name" value="Acetyltransf_6"/>
    <property type="match status" value="1"/>
</dbReference>
<dbReference type="InterPro" id="IPR003447">
    <property type="entry name" value="FEMABX"/>
</dbReference>
<keyword evidence="2" id="KW-0808">Transferase</keyword>
<dbReference type="EMBL" id="JBHSMA010000019">
    <property type="protein sequence ID" value="MFC5413085.1"/>
    <property type="molecule type" value="Genomic_DNA"/>
</dbReference>
<evidence type="ECO:0000256" key="3">
    <source>
        <dbReference type="ARBA" id="ARBA00022960"/>
    </source>
</evidence>
<evidence type="ECO:0000256" key="4">
    <source>
        <dbReference type="ARBA" id="ARBA00022984"/>
    </source>
</evidence>
<protein>
    <submittedName>
        <fullName evidence="8">Lipid II:glycine glycyltransferase FemX</fullName>
    </submittedName>
</protein>
<keyword evidence="5" id="KW-0012">Acyltransferase</keyword>
<evidence type="ECO:0000313" key="9">
    <source>
        <dbReference type="Proteomes" id="UP001596106"/>
    </source>
</evidence>
<dbReference type="PROSITE" id="PS51191">
    <property type="entry name" value="FEMABX"/>
    <property type="match status" value="1"/>
</dbReference>
<evidence type="ECO:0000256" key="1">
    <source>
        <dbReference type="ARBA" id="ARBA00009943"/>
    </source>
</evidence>
<evidence type="ECO:0000313" key="8">
    <source>
        <dbReference type="EMBL" id="MFC5413085.1"/>
    </source>
</evidence>
<evidence type="ECO:0000256" key="6">
    <source>
        <dbReference type="ARBA" id="ARBA00023316"/>
    </source>
</evidence>
<keyword evidence="3" id="KW-0133">Cell shape</keyword>
<comment type="caution">
    <text evidence="8">The sequence shown here is derived from an EMBL/GenBank/DDBJ whole genome shotgun (WGS) entry which is preliminary data.</text>
</comment>
<evidence type="ECO:0000256" key="2">
    <source>
        <dbReference type="ARBA" id="ARBA00022679"/>
    </source>
</evidence>
<feature type="domain" description="BioF2-like acetyltransferase" evidence="7">
    <location>
        <begin position="167"/>
        <end position="306"/>
    </location>
</feature>
<sequence length="343" mass="40285">MSTSNRYQFFSAVTLDQKTEEQITSFLADCQGFHYFQSPYFFRVSEVSKRLTPLYLIAKDEDEVCGVILLIRQVQSTLPILSFLSSRLIIWGGPVVKDNSPEILEGLLRYYLTHHPIAIYTQIRNLTDTEPYKNSFIRAGFQYEEHLNILVNLIHSEEDLWKDVVTKRRNQIRRAEKEGCTVQQQVALPTLRTCYAILQEVYRRTKIPLPDFSHFESLWALSNERAGLRIFTVSWEGQIIGCMLCLAYGDWLFDYYAGAFSNYYKKFPNDLLPWAVFKWAKQNGFTRFDFGGAGKPGVPYGVRDYKQQFGGELVGYGRYERMHYPRLFRMIKKGYRIWQRYSE</sequence>
<reference evidence="9" key="1">
    <citation type="journal article" date="2019" name="Int. J. Syst. Evol. Microbiol.">
        <title>The Global Catalogue of Microorganisms (GCM) 10K type strain sequencing project: providing services to taxonomists for standard genome sequencing and annotation.</title>
        <authorList>
            <consortium name="The Broad Institute Genomics Platform"/>
            <consortium name="The Broad Institute Genome Sequencing Center for Infectious Disease"/>
            <person name="Wu L."/>
            <person name="Ma J."/>
        </authorList>
    </citation>
    <scope>NUCLEOTIDE SEQUENCE [LARGE SCALE GENOMIC DNA]</scope>
    <source>
        <strain evidence="9">CCUG 55250</strain>
    </source>
</reference>
<proteinExistence type="inferred from homology"/>
<keyword evidence="6" id="KW-0961">Cell wall biogenesis/degradation</keyword>
<dbReference type="RefSeq" id="WP_379851265.1">
    <property type="nucleotide sequence ID" value="NZ_JBHSMA010000019.1"/>
</dbReference>
<evidence type="ECO:0000256" key="5">
    <source>
        <dbReference type="ARBA" id="ARBA00023315"/>
    </source>
</evidence>
<name>A0ABW0IL27_9BACT</name>
<dbReference type="InterPro" id="IPR038740">
    <property type="entry name" value="BioF2-like_GNAT_dom"/>
</dbReference>
<dbReference type="PANTHER" id="PTHR36174:SF1">
    <property type="entry name" value="LIPID II:GLYCINE GLYCYLTRANSFERASE"/>
    <property type="match status" value="1"/>
</dbReference>
<dbReference type="InterPro" id="IPR016181">
    <property type="entry name" value="Acyl_CoA_acyltransferase"/>
</dbReference>
<dbReference type="Proteomes" id="UP001596106">
    <property type="component" value="Unassembled WGS sequence"/>
</dbReference>
<dbReference type="InterPro" id="IPR050644">
    <property type="entry name" value="PG_Glycine_Bridge_Synth"/>
</dbReference>
<accession>A0ABW0IL27</accession>
<dbReference type="PANTHER" id="PTHR36174">
    <property type="entry name" value="LIPID II:GLYCINE GLYCYLTRANSFERASE"/>
    <property type="match status" value="1"/>
</dbReference>